<evidence type="ECO:0000256" key="4">
    <source>
        <dbReference type="ARBA" id="ARBA00023157"/>
    </source>
</evidence>
<evidence type="ECO:0000313" key="7">
    <source>
        <dbReference type="Proteomes" id="UP000261500"/>
    </source>
</evidence>
<proteinExistence type="predicted"/>
<evidence type="ECO:0000256" key="3">
    <source>
        <dbReference type="ARBA" id="ARBA00022553"/>
    </source>
</evidence>
<dbReference type="InterPro" id="IPR007110">
    <property type="entry name" value="Ig-like_dom"/>
</dbReference>
<dbReference type="GeneTree" id="ENSGT00940000154756"/>
<reference evidence="6" key="2">
    <citation type="submission" date="2025-09" db="UniProtKB">
        <authorList>
            <consortium name="Ensembl"/>
        </authorList>
    </citation>
    <scope>IDENTIFICATION</scope>
</reference>
<dbReference type="InterPro" id="IPR013783">
    <property type="entry name" value="Ig-like_fold"/>
</dbReference>
<evidence type="ECO:0000313" key="6">
    <source>
        <dbReference type="Ensembl" id="ENSPLAP00000010005.1"/>
    </source>
</evidence>
<name>A0A3B3U9K8_9TELE</name>
<evidence type="ECO:0000259" key="5">
    <source>
        <dbReference type="PROSITE" id="PS50835"/>
    </source>
</evidence>
<evidence type="ECO:0000256" key="2">
    <source>
        <dbReference type="ARBA" id="ARBA00022490"/>
    </source>
</evidence>
<accession>A0A3B3U9K8</accession>
<dbReference type="Ensembl" id="ENSPLAT00000000262.1">
    <property type="protein sequence ID" value="ENSPLAP00000010005.1"/>
    <property type="gene ID" value="ENSPLAG00000012855.1"/>
</dbReference>
<keyword evidence="7" id="KW-1185">Reference proteome</keyword>
<evidence type="ECO:0000256" key="1">
    <source>
        <dbReference type="ARBA" id="ARBA00004496"/>
    </source>
</evidence>
<dbReference type="PANTHER" id="PTHR35971:SF5">
    <property type="entry name" value="OBSCURIN LIKE CYTOSKELETAL ADAPTOR 1"/>
    <property type="match status" value="1"/>
</dbReference>
<dbReference type="InterPro" id="IPR052385">
    <property type="entry name" value="Obscurin/Obscurin-like_Reg"/>
</dbReference>
<dbReference type="PANTHER" id="PTHR35971">
    <property type="entry name" value="SI:DKEY-31G6.6"/>
    <property type="match status" value="1"/>
</dbReference>
<dbReference type="PROSITE" id="PS50835">
    <property type="entry name" value="IG_LIKE"/>
    <property type="match status" value="1"/>
</dbReference>
<dbReference type="InterPro" id="IPR036179">
    <property type="entry name" value="Ig-like_dom_sf"/>
</dbReference>
<dbReference type="STRING" id="48699.ENSPLAP00000010005"/>
<dbReference type="Pfam" id="PF07679">
    <property type="entry name" value="I-set"/>
    <property type="match status" value="1"/>
</dbReference>
<keyword evidence="2" id="KW-0963">Cytoplasm</keyword>
<dbReference type="InterPro" id="IPR013098">
    <property type="entry name" value="Ig_I-set"/>
</dbReference>
<reference evidence="6" key="1">
    <citation type="submission" date="2025-08" db="UniProtKB">
        <authorList>
            <consortium name="Ensembl"/>
        </authorList>
    </citation>
    <scope>IDENTIFICATION</scope>
</reference>
<organism evidence="6 7">
    <name type="scientific">Poecilia latipinna</name>
    <name type="common">sailfin molly</name>
    <dbReference type="NCBI Taxonomy" id="48699"/>
    <lineage>
        <taxon>Eukaryota</taxon>
        <taxon>Metazoa</taxon>
        <taxon>Chordata</taxon>
        <taxon>Craniata</taxon>
        <taxon>Vertebrata</taxon>
        <taxon>Euteleostomi</taxon>
        <taxon>Actinopterygii</taxon>
        <taxon>Neopterygii</taxon>
        <taxon>Teleostei</taxon>
        <taxon>Neoteleostei</taxon>
        <taxon>Acanthomorphata</taxon>
        <taxon>Ovalentaria</taxon>
        <taxon>Atherinomorphae</taxon>
        <taxon>Cyprinodontiformes</taxon>
        <taxon>Poeciliidae</taxon>
        <taxon>Poeciliinae</taxon>
        <taxon>Poecilia</taxon>
    </lineage>
</organism>
<comment type="subcellular location">
    <subcellularLocation>
        <location evidence="1">Cytoplasm</location>
    </subcellularLocation>
</comment>
<dbReference type="InterPro" id="IPR003599">
    <property type="entry name" value="Ig_sub"/>
</dbReference>
<dbReference type="Proteomes" id="UP000261500">
    <property type="component" value="Unplaced"/>
</dbReference>
<dbReference type="SMART" id="SM00409">
    <property type="entry name" value="IG"/>
    <property type="match status" value="1"/>
</dbReference>
<protein>
    <recommendedName>
        <fullName evidence="5">Ig-like domain-containing protein</fullName>
    </recommendedName>
</protein>
<feature type="domain" description="Ig-like" evidence="5">
    <location>
        <begin position="120"/>
        <end position="202"/>
    </location>
</feature>
<dbReference type="GO" id="GO:0005737">
    <property type="term" value="C:cytoplasm"/>
    <property type="evidence" value="ECO:0007669"/>
    <property type="project" value="UniProtKB-SubCell"/>
</dbReference>
<keyword evidence="3" id="KW-0597">Phosphoprotein</keyword>
<dbReference type="SUPFAM" id="SSF48726">
    <property type="entry name" value="Immunoglobulin"/>
    <property type="match status" value="2"/>
</dbReference>
<keyword evidence="4" id="KW-1015">Disulfide bond</keyword>
<dbReference type="AlphaFoldDB" id="A0A3B3U9K8"/>
<sequence>MRVSEIGVNDQYLFISTLCPGKLIHHITKAQITQKLLYLVFMWCRICPDNYWGVKWYLDETLLYTNELNEIQVTPGGFHTLTFRQLARKDTGTISFVAGDKRSYSEIISPFVFMLPERRPTIIKSLEDCEAFEGGGLVLSCVTSKPCHILWYKDGCLMWHSSRYFTTHSGCEARLTIREVSNSDAGVYECSAGSVTTTAVVTVKGMNIKCATYSVLETIAILQRLLVNIYLFIYLFILPFSHSCDLQAKAEEPASGRRTQHHTAV</sequence>
<dbReference type="Gene3D" id="2.60.40.10">
    <property type="entry name" value="Immunoglobulins"/>
    <property type="match status" value="2"/>
</dbReference>